<dbReference type="GO" id="GO:0015833">
    <property type="term" value="P:peptide transport"/>
    <property type="evidence" value="ECO:0007669"/>
    <property type="project" value="TreeGrafter"/>
</dbReference>
<dbReference type="Pfam" id="PF00496">
    <property type="entry name" value="SBP_bac_5"/>
    <property type="match status" value="1"/>
</dbReference>
<accession>A0A1Z2SLV4</accession>
<evidence type="ECO:0000256" key="1">
    <source>
        <dbReference type="ARBA" id="ARBA00023125"/>
    </source>
</evidence>
<dbReference type="PANTHER" id="PTHR30290:SF72">
    <property type="entry name" value="HTH-TYPE TRANSCRIPTIONAL REGULATOR SGRR"/>
    <property type="match status" value="1"/>
</dbReference>
<feature type="domain" description="Transcriptional regulator SgrR N-terminal HTH" evidence="3">
    <location>
        <begin position="8"/>
        <end position="119"/>
    </location>
</feature>
<evidence type="ECO:0000313" key="5">
    <source>
        <dbReference type="Proteomes" id="UP000196708"/>
    </source>
</evidence>
<dbReference type="InterPro" id="IPR025370">
    <property type="entry name" value="SgrR_HTH_N"/>
</dbReference>
<dbReference type="Pfam" id="PF12793">
    <property type="entry name" value="SgrR_N"/>
    <property type="match status" value="1"/>
</dbReference>
<reference evidence="4 5" key="1">
    <citation type="submission" date="2016-12" db="EMBL/GenBank/DDBJ databases">
        <authorList>
            <person name="Song W.-J."/>
            <person name="Kurnit D.M."/>
        </authorList>
    </citation>
    <scope>NUCLEOTIDE SEQUENCE [LARGE SCALE GENOMIC DNA]</scope>
    <source>
        <strain evidence="4 5">ATCC 43942</strain>
    </source>
</reference>
<evidence type="ECO:0000313" key="4">
    <source>
        <dbReference type="EMBL" id="ASA58119.1"/>
    </source>
</evidence>
<dbReference type="PANTHER" id="PTHR30290">
    <property type="entry name" value="PERIPLASMIC BINDING COMPONENT OF ABC TRANSPORTER"/>
    <property type="match status" value="1"/>
</dbReference>
<gene>
    <name evidence="4" type="ORF">BSQ33_20750</name>
</gene>
<dbReference type="InterPro" id="IPR000914">
    <property type="entry name" value="SBP_5_dom"/>
</dbReference>
<dbReference type="EMBL" id="CP018836">
    <property type="protein sequence ID" value="ASA58119.1"/>
    <property type="molecule type" value="Genomic_DNA"/>
</dbReference>
<dbReference type="KEGG" id="vga:BSQ33_20750"/>
<dbReference type="GO" id="GO:0003677">
    <property type="term" value="F:DNA binding"/>
    <property type="evidence" value="ECO:0007669"/>
    <property type="project" value="UniProtKB-KW"/>
</dbReference>
<evidence type="ECO:0000259" key="2">
    <source>
        <dbReference type="Pfam" id="PF00496"/>
    </source>
</evidence>
<dbReference type="Gene3D" id="3.40.190.10">
    <property type="entry name" value="Periplasmic binding protein-like II"/>
    <property type="match status" value="1"/>
</dbReference>
<sequence length="593" mass="68179">MNVNRQILYFSRLAKLGVNTAIFTTLPEIAERLFTSPRHCRTLLNQMRDSGWIEWEPKVGRNQRSRLYLIYSLQELKAMLAQKLISIGKYEKALDLIDHDQMLFAQLLRCTSGTQIRQGRLHVQLTYDRIFLPLLPHTALRNSERFLLRQVYSCLTHCTESGEIRPDLAHHWTSDESKLHWKFFLRPLLRFHDGSDITANEVVTLFRQLRDSPLYTKELAHVESISEENELCIAFTLSKPDADFAGLLSGLKYSIQPPSQLLGTHSIIIGSGIFQVVEHSKQRLTLQAYRDYHGLRALTDTVTIWQLPPQSCNAHDEVLPQVGTTNQFNSLYIDTQFVDGFNPQSTNESSDKDQKNRIEEGCLLAIINHRTRFSLSQRSYLSELIRTDEVLKQIGSLKKSRVKAVPAYNLFPGWLKMIATAIPPQPLPDILTIAIFEHHALKECAEAITVLLSQVDVHCRINIYSFDEFYAKANSQTLNEDIILTSLSLDDNRPVSAFCWMLSNPVLQQSMSQPNREWLDNLLYDVRSRLPASSYMQELEPIISSMITSHYLIPMFHHLQTLRFEGVLKDVDINVWGWPEIRDVWADESCGVL</sequence>
<dbReference type="Proteomes" id="UP000196708">
    <property type="component" value="Chromosome 2"/>
</dbReference>
<organism evidence="4 5">
    <name type="scientific">Vibrio gazogenes</name>
    <dbReference type="NCBI Taxonomy" id="687"/>
    <lineage>
        <taxon>Bacteria</taxon>
        <taxon>Pseudomonadati</taxon>
        <taxon>Pseudomonadota</taxon>
        <taxon>Gammaproteobacteria</taxon>
        <taxon>Vibrionales</taxon>
        <taxon>Vibrionaceae</taxon>
        <taxon>Vibrio</taxon>
    </lineage>
</organism>
<keyword evidence="1" id="KW-0238">DNA-binding</keyword>
<dbReference type="AlphaFoldDB" id="A0A1Z2SLV4"/>
<proteinExistence type="predicted"/>
<dbReference type="GO" id="GO:1904680">
    <property type="term" value="F:peptide transmembrane transporter activity"/>
    <property type="evidence" value="ECO:0007669"/>
    <property type="project" value="TreeGrafter"/>
</dbReference>
<evidence type="ECO:0000259" key="3">
    <source>
        <dbReference type="Pfam" id="PF12793"/>
    </source>
</evidence>
<feature type="domain" description="Solute-binding protein family 5" evidence="2">
    <location>
        <begin position="163"/>
        <end position="308"/>
    </location>
</feature>
<dbReference type="InterPro" id="IPR039424">
    <property type="entry name" value="SBP_5"/>
</dbReference>
<name>A0A1Z2SLV4_VIBGA</name>
<protein>
    <submittedName>
        <fullName evidence="4">Peptide-binding protein</fullName>
    </submittedName>
</protein>
<dbReference type="OrthoDB" id="5894719at2"/>
<dbReference type="SUPFAM" id="SSF53850">
    <property type="entry name" value="Periplasmic binding protein-like II"/>
    <property type="match status" value="1"/>
</dbReference>